<evidence type="ECO:0000313" key="2">
    <source>
        <dbReference type="Proteomes" id="UP000183263"/>
    </source>
</evidence>
<dbReference type="RefSeq" id="WP_139183213.1">
    <property type="nucleotide sequence ID" value="NZ_CP048813.1"/>
</dbReference>
<reference evidence="1 2" key="1">
    <citation type="submission" date="2016-10" db="EMBL/GenBank/DDBJ databases">
        <authorList>
            <person name="de Groot N.N."/>
        </authorList>
    </citation>
    <scope>NUCLEOTIDE SEQUENCE [LARGE SCALE GENOMIC DNA]</scope>
    <source>
        <strain evidence="1 2">DSM 44892</strain>
    </source>
</reference>
<name>A0A1G8H6V6_9NOCA</name>
<organism evidence="1 2">
    <name type="scientific">Rhodococcus triatomae</name>
    <dbReference type="NCBI Taxonomy" id="300028"/>
    <lineage>
        <taxon>Bacteria</taxon>
        <taxon>Bacillati</taxon>
        <taxon>Actinomycetota</taxon>
        <taxon>Actinomycetes</taxon>
        <taxon>Mycobacteriales</taxon>
        <taxon>Nocardiaceae</taxon>
        <taxon>Rhodococcus</taxon>
    </lineage>
</organism>
<proteinExistence type="predicted"/>
<accession>A0A1G8H6V6</accession>
<evidence type="ECO:0000313" key="1">
    <source>
        <dbReference type="EMBL" id="SDI02356.1"/>
    </source>
</evidence>
<dbReference type="EMBL" id="FNDN01000004">
    <property type="protein sequence ID" value="SDI02356.1"/>
    <property type="molecule type" value="Genomic_DNA"/>
</dbReference>
<dbReference type="AlphaFoldDB" id="A0A1G8H6V6"/>
<gene>
    <name evidence="1" type="ORF">SAMN05444695_104337</name>
</gene>
<protein>
    <submittedName>
        <fullName evidence="1">Uncharacterized protein</fullName>
    </submittedName>
</protein>
<sequence>MSGTDSSVSEYRIAAAWSQPFSVANALVSLLFSLLALLLWVAAAATYVVDGDAVAAIGFSCVGILVSILVVTALRSTGFRNFSPGRAVRNVRSDDHGAGLAVASGYNVANLIGAAICLGSGYWAMLYVASRGGDATTLVSRGRATQQSESSYILLGAITLLIGLALIAIRMRASVTIYESGIQRMESFRFTFHHRRTTTFLGWDEMAGVVRDVKIVPTGWGSQNIPVLRLVRSETAPGQSNLDTAQSVGLAVNRLPVDAQTLYSLAKSMFDSEDRRRLLATAEARLLLTPPPLRERWAAAKRLKREAEDAERSST</sequence>
<dbReference type="Proteomes" id="UP000183263">
    <property type="component" value="Unassembled WGS sequence"/>
</dbReference>
<keyword evidence="2" id="KW-1185">Reference proteome</keyword>